<accession>A0A4Y1ZXD7</accession>
<gene>
    <name evidence="2" type="ORF">AVEN_115132_1</name>
</gene>
<organism evidence="2 3">
    <name type="scientific">Araneus ventricosus</name>
    <name type="common">Orbweaver spider</name>
    <name type="synonym">Epeira ventricosa</name>
    <dbReference type="NCBI Taxonomy" id="182803"/>
    <lineage>
        <taxon>Eukaryota</taxon>
        <taxon>Metazoa</taxon>
        <taxon>Ecdysozoa</taxon>
        <taxon>Arthropoda</taxon>
        <taxon>Chelicerata</taxon>
        <taxon>Arachnida</taxon>
        <taxon>Araneae</taxon>
        <taxon>Araneomorphae</taxon>
        <taxon>Entelegynae</taxon>
        <taxon>Araneoidea</taxon>
        <taxon>Araneidae</taxon>
        <taxon>Araneus</taxon>
    </lineage>
</organism>
<feature type="region of interest" description="Disordered" evidence="1">
    <location>
        <begin position="69"/>
        <end position="101"/>
    </location>
</feature>
<sequence>MTQLALLRVLRRLFVISGYHMLKLCVKFAPLAANQILSVFRRTQRDSQFILGRVRVKFVVPREPAMSQGQRNMYFPGPGNVKSANRGLFQSPSPPLSTGKR</sequence>
<evidence type="ECO:0000313" key="2">
    <source>
        <dbReference type="EMBL" id="GBL72128.1"/>
    </source>
</evidence>
<name>A0A4Y1ZXD7_ARAVE</name>
<dbReference type="Proteomes" id="UP000499080">
    <property type="component" value="Unassembled WGS sequence"/>
</dbReference>
<protein>
    <submittedName>
        <fullName evidence="2">Uncharacterized protein</fullName>
    </submittedName>
</protein>
<comment type="caution">
    <text evidence="2">The sequence shown here is derived from an EMBL/GenBank/DDBJ whole genome shotgun (WGS) entry which is preliminary data.</text>
</comment>
<dbReference type="AlphaFoldDB" id="A0A4Y1ZXD7"/>
<evidence type="ECO:0000256" key="1">
    <source>
        <dbReference type="SAM" id="MobiDB-lite"/>
    </source>
</evidence>
<proteinExistence type="predicted"/>
<evidence type="ECO:0000313" key="3">
    <source>
        <dbReference type="Proteomes" id="UP000499080"/>
    </source>
</evidence>
<reference evidence="2 3" key="1">
    <citation type="journal article" date="2019" name="Sci. Rep.">
        <title>Orb-weaving spider Araneus ventricosus genome elucidates the spidroin gene catalogue.</title>
        <authorList>
            <person name="Kono N."/>
            <person name="Nakamura H."/>
            <person name="Ohtoshi R."/>
            <person name="Moran D.A.P."/>
            <person name="Shinohara A."/>
            <person name="Yoshida Y."/>
            <person name="Fujiwara M."/>
            <person name="Mori M."/>
            <person name="Tomita M."/>
            <person name="Arakawa K."/>
        </authorList>
    </citation>
    <scope>NUCLEOTIDE SEQUENCE [LARGE SCALE GENOMIC DNA]</scope>
</reference>
<keyword evidence="3" id="KW-1185">Reference proteome</keyword>
<dbReference type="EMBL" id="BGPR01000001">
    <property type="protein sequence ID" value="GBL72128.1"/>
    <property type="molecule type" value="Genomic_DNA"/>
</dbReference>